<sequence>MRSSCLLMALSLVLPAAGAFAQAPTAAPAPVAAPTRPAAPAVPSAAARPAPALNAAQQAQVAKQDAEMTAAAQRVAQLVDNQQAGSVWDGASAVARKAVTRDVFANNVNTDRAKLGALVSRGKPSITRVQYPAGASVPEGIYLNVSFPTRFANNAQPVRELVSFRLDEDKVWRASGYSVRAASAN</sequence>
<dbReference type="EMBL" id="LDJJ01000081">
    <property type="protein sequence ID" value="KRG62457.1"/>
    <property type="molecule type" value="Genomic_DNA"/>
</dbReference>
<dbReference type="OrthoDB" id="8929305at2"/>
<comment type="caution">
    <text evidence="2">The sequence shown here is derived from an EMBL/GenBank/DDBJ whole genome shotgun (WGS) entry which is preliminary data.</text>
</comment>
<organism evidence="2 3">
    <name type="scientific">Stenotrophomonas terrae</name>
    <dbReference type="NCBI Taxonomy" id="405446"/>
    <lineage>
        <taxon>Bacteria</taxon>
        <taxon>Pseudomonadati</taxon>
        <taxon>Pseudomonadota</taxon>
        <taxon>Gammaproteobacteria</taxon>
        <taxon>Lysobacterales</taxon>
        <taxon>Lysobacteraceae</taxon>
        <taxon>Stenotrophomonas</taxon>
    </lineage>
</organism>
<evidence type="ECO:0000313" key="2">
    <source>
        <dbReference type="EMBL" id="KRG62457.1"/>
    </source>
</evidence>
<evidence type="ECO:0000313" key="3">
    <source>
        <dbReference type="Proteomes" id="UP000051863"/>
    </source>
</evidence>
<evidence type="ECO:0000256" key="1">
    <source>
        <dbReference type="SAM" id="SignalP"/>
    </source>
</evidence>
<keyword evidence="3" id="KW-1185">Reference proteome</keyword>
<reference evidence="2 3" key="1">
    <citation type="submission" date="2015-05" db="EMBL/GenBank/DDBJ databases">
        <title>Genome sequencing and analysis of members of genus Stenotrophomonas.</title>
        <authorList>
            <person name="Patil P.P."/>
            <person name="Midha S."/>
            <person name="Patil P.B."/>
        </authorList>
    </citation>
    <scope>NUCLEOTIDE SEQUENCE [LARGE SCALE GENOMIC DNA]</scope>
    <source>
        <strain evidence="2 3">DSM 18941</strain>
    </source>
</reference>
<gene>
    <name evidence="2" type="ORF">ABB27_18150</name>
</gene>
<dbReference type="InterPro" id="IPR025091">
    <property type="entry name" value="DUF4019"/>
</dbReference>
<proteinExistence type="predicted"/>
<name>A0A0R0BY27_9GAMM</name>
<feature type="signal peptide" evidence="1">
    <location>
        <begin position="1"/>
        <end position="21"/>
    </location>
</feature>
<keyword evidence="1" id="KW-0732">Signal</keyword>
<dbReference type="AlphaFoldDB" id="A0A0R0BY27"/>
<protein>
    <recommendedName>
        <fullName evidence="4">DUF4019 domain-containing protein</fullName>
    </recommendedName>
</protein>
<evidence type="ECO:0008006" key="4">
    <source>
        <dbReference type="Google" id="ProtNLM"/>
    </source>
</evidence>
<feature type="chain" id="PRO_5006393200" description="DUF4019 domain-containing protein" evidence="1">
    <location>
        <begin position="22"/>
        <end position="185"/>
    </location>
</feature>
<dbReference type="Proteomes" id="UP000051863">
    <property type="component" value="Unassembled WGS sequence"/>
</dbReference>
<accession>A0A0R0BY27</accession>
<dbReference type="RefSeq" id="WP_057630559.1">
    <property type="nucleotide sequence ID" value="NZ_LDJJ01000081.1"/>
</dbReference>
<dbReference type="Pfam" id="PF13211">
    <property type="entry name" value="DUF4019"/>
    <property type="match status" value="1"/>
</dbReference>
<dbReference type="PATRIC" id="fig|405446.3.peg.3648"/>